<evidence type="ECO:0000256" key="7">
    <source>
        <dbReference type="ARBA" id="ARBA00022777"/>
    </source>
</evidence>
<feature type="region of interest" description="Disordered" evidence="14">
    <location>
        <begin position="22"/>
        <end position="71"/>
    </location>
</feature>
<dbReference type="GO" id="GO:0016020">
    <property type="term" value="C:membrane"/>
    <property type="evidence" value="ECO:0007669"/>
    <property type="project" value="UniProtKB-SubCell"/>
</dbReference>
<evidence type="ECO:0000256" key="1">
    <source>
        <dbReference type="ARBA" id="ARBA00004508"/>
    </source>
</evidence>
<feature type="transmembrane region" description="Helical" evidence="15">
    <location>
        <begin position="276"/>
        <end position="293"/>
    </location>
</feature>
<evidence type="ECO:0000256" key="15">
    <source>
        <dbReference type="SAM" id="Phobius"/>
    </source>
</evidence>
<gene>
    <name evidence="16" type="ORF">CYMTET_7362</name>
</gene>
<dbReference type="PANTHER" id="PTHR32523">
    <property type="entry name" value="PHYTOL KINASE 1, CHLOROPLASTIC"/>
    <property type="match status" value="1"/>
</dbReference>
<evidence type="ECO:0000256" key="3">
    <source>
        <dbReference type="ARBA" id="ARBA00022528"/>
    </source>
</evidence>
<organism evidence="16 17">
    <name type="scientific">Cymbomonas tetramitiformis</name>
    <dbReference type="NCBI Taxonomy" id="36881"/>
    <lineage>
        <taxon>Eukaryota</taxon>
        <taxon>Viridiplantae</taxon>
        <taxon>Chlorophyta</taxon>
        <taxon>Pyramimonadophyceae</taxon>
        <taxon>Pyramimonadales</taxon>
        <taxon>Pyramimonadaceae</taxon>
        <taxon>Cymbomonas</taxon>
    </lineage>
</organism>
<dbReference type="InterPro" id="IPR039606">
    <property type="entry name" value="Phytol/farnesol_kinase"/>
</dbReference>
<dbReference type="GO" id="GO:0010189">
    <property type="term" value="P:vitamin E biosynthetic process"/>
    <property type="evidence" value="ECO:0007669"/>
    <property type="project" value="TreeGrafter"/>
</dbReference>
<evidence type="ECO:0000313" key="17">
    <source>
        <dbReference type="Proteomes" id="UP001190700"/>
    </source>
</evidence>
<keyword evidence="17" id="KW-1185">Reference proteome</keyword>
<feature type="transmembrane region" description="Helical" evidence="15">
    <location>
        <begin position="299"/>
        <end position="320"/>
    </location>
</feature>
<evidence type="ECO:0000256" key="9">
    <source>
        <dbReference type="ARBA" id="ARBA00022989"/>
    </source>
</evidence>
<feature type="transmembrane region" description="Helical" evidence="15">
    <location>
        <begin position="237"/>
        <end position="255"/>
    </location>
</feature>
<reference evidence="16 17" key="1">
    <citation type="journal article" date="2015" name="Genome Biol. Evol.">
        <title>Comparative Genomics of a Bacterivorous Green Alga Reveals Evolutionary Causalities and Consequences of Phago-Mixotrophic Mode of Nutrition.</title>
        <authorList>
            <person name="Burns J.A."/>
            <person name="Paasch A."/>
            <person name="Narechania A."/>
            <person name="Kim E."/>
        </authorList>
    </citation>
    <scope>NUCLEOTIDE SEQUENCE [LARGE SCALE GENOMIC DNA]</scope>
    <source>
        <strain evidence="16 17">PLY_AMNH</strain>
    </source>
</reference>
<keyword evidence="4" id="KW-0934">Plastid</keyword>
<keyword evidence="10 15" id="KW-0472">Membrane</keyword>
<comment type="subcellular location">
    <subcellularLocation>
        <location evidence="1">Plastid</location>
        <location evidence="1">Chloroplast membrane</location>
        <topology evidence="1">Multi-pass membrane protein</topology>
    </subcellularLocation>
</comment>
<evidence type="ECO:0000256" key="5">
    <source>
        <dbReference type="ARBA" id="ARBA00022679"/>
    </source>
</evidence>
<comment type="pathway">
    <text evidence="11">Cofactor biosynthesis; tocopherol biosynthesis.</text>
</comment>
<evidence type="ECO:0000256" key="10">
    <source>
        <dbReference type="ARBA" id="ARBA00023136"/>
    </source>
</evidence>
<evidence type="ECO:0000256" key="6">
    <source>
        <dbReference type="ARBA" id="ARBA00022692"/>
    </source>
</evidence>
<sequence>MATATSFRGTNYIVGEPILPRHRNIRTSSPSTAKKRLPGTSNVKVHGVISARAPPHTSLRRKNERSTSLPPCILQGNRKAPKFPSRPRVAACAGNEDLAQAVTVAISSNSLSQDISIAAFVAVAALVWIRLFKKLTKEGVLSQKLSRKLVHITSGTLFVLTWPLFSEAPNARFIAAVVPLFNGIRLVLLGTGVWNDPAAVNSLSREGDPRELLRGPLYYVLIMSTCTAVFWRNSVPGMAALALMCGGDGIADIVGRRYGKVHKLPWNTGKSWAGSIAMFISGVVLLAGFVAYFDALGYISHGVIDSAPGIIAVSLAATLVESLPVNRFFDDNFSVPLVASVVGMLVFST</sequence>
<dbReference type="AlphaFoldDB" id="A0AAE0LHJ1"/>
<comment type="caution">
    <text evidence="16">The sequence shown here is derived from an EMBL/GenBank/DDBJ whole genome shotgun (WGS) entry which is preliminary data.</text>
</comment>
<accession>A0AAE0LHJ1</accession>
<evidence type="ECO:0000256" key="2">
    <source>
        <dbReference type="ARBA" id="ARBA00010794"/>
    </source>
</evidence>
<evidence type="ECO:0000256" key="14">
    <source>
        <dbReference type="SAM" id="MobiDB-lite"/>
    </source>
</evidence>
<keyword evidence="9 15" id="KW-1133">Transmembrane helix</keyword>
<dbReference type="EC" id="2.7.1.182" evidence="12"/>
<comment type="catalytic activity">
    <reaction evidence="13">
        <text>phytol + CTP = phytyl phosphate + CDP + H(+)</text>
        <dbReference type="Rhea" id="RHEA:38055"/>
        <dbReference type="ChEBI" id="CHEBI:15378"/>
        <dbReference type="ChEBI" id="CHEBI:17327"/>
        <dbReference type="ChEBI" id="CHEBI:37563"/>
        <dbReference type="ChEBI" id="CHEBI:58069"/>
        <dbReference type="ChEBI" id="CHEBI:75483"/>
        <dbReference type="EC" id="2.7.1.182"/>
    </reaction>
</comment>
<dbReference type="Proteomes" id="UP001190700">
    <property type="component" value="Unassembled WGS sequence"/>
</dbReference>
<keyword evidence="6 15" id="KW-0812">Transmembrane</keyword>
<protein>
    <recommendedName>
        <fullName evidence="12">phytol kinase</fullName>
        <ecNumber evidence="12">2.7.1.182</ecNumber>
    </recommendedName>
</protein>
<evidence type="ECO:0000256" key="13">
    <source>
        <dbReference type="ARBA" id="ARBA00048889"/>
    </source>
</evidence>
<keyword evidence="3" id="KW-0150">Chloroplast</keyword>
<proteinExistence type="inferred from homology"/>
<evidence type="ECO:0000256" key="11">
    <source>
        <dbReference type="ARBA" id="ARBA00024015"/>
    </source>
</evidence>
<evidence type="ECO:0000256" key="4">
    <source>
        <dbReference type="ARBA" id="ARBA00022640"/>
    </source>
</evidence>
<comment type="similarity">
    <text evidence="2">Belongs to the polyprenol kinase family.</text>
</comment>
<feature type="transmembrane region" description="Helical" evidence="15">
    <location>
        <begin position="171"/>
        <end position="194"/>
    </location>
</feature>
<dbReference type="EMBL" id="LGRX02002008">
    <property type="protein sequence ID" value="KAK3285019.1"/>
    <property type="molecule type" value="Genomic_DNA"/>
</dbReference>
<keyword evidence="7 16" id="KW-0418">Kinase</keyword>
<dbReference type="GO" id="GO:0010276">
    <property type="term" value="F:phytol kinase activity"/>
    <property type="evidence" value="ECO:0007669"/>
    <property type="project" value="UniProtKB-EC"/>
</dbReference>
<dbReference type="PANTHER" id="PTHR32523:SF8">
    <property type="entry name" value="DOLICHOL KINASE"/>
    <property type="match status" value="1"/>
</dbReference>
<evidence type="ECO:0000256" key="8">
    <source>
        <dbReference type="ARBA" id="ARBA00022946"/>
    </source>
</evidence>
<dbReference type="GO" id="GO:0009507">
    <property type="term" value="C:chloroplast"/>
    <property type="evidence" value="ECO:0007669"/>
    <property type="project" value="UniProtKB-SubCell"/>
</dbReference>
<keyword evidence="8" id="KW-0809">Transit peptide</keyword>
<name>A0AAE0LHJ1_9CHLO</name>
<feature type="transmembrane region" description="Helical" evidence="15">
    <location>
        <begin position="115"/>
        <end position="133"/>
    </location>
</feature>
<keyword evidence="5" id="KW-0808">Transferase</keyword>
<evidence type="ECO:0000256" key="12">
    <source>
        <dbReference type="ARBA" id="ARBA00039024"/>
    </source>
</evidence>
<evidence type="ECO:0000313" key="16">
    <source>
        <dbReference type="EMBL" id="KAK3285019.1"/>
    </source>
</evidence>